<evidence type="ECO:0000256" key="5">
    <source>
        <dbReference type="ARBA" id="ARBA00022475"/>
    </source>
</evidence>
<evidence type="ECO:0000256" key="8">
    <source>
        <dbReference type="ARBA" id="ARBA00022989"/>
    </source>
</evidence>
<evidence type="ECO:0000256" key="1">
    <source>
        <dbReference type="ARBA" id="ARBA00004651"/>
    </source>
</evidence>
<sequence>RPYWDYIPLYFTVTVHFATLAAVVTVFYKEIFRIIKAVILGIFIRRQRTSGNFKIGIFLIIASIPAAVAGFFMDDYVESLFSKPIVVAIFLLATALFLWLGELRGRPIEAGITNSQDSPGDKYSSSGSKGDKKDGLIEGIDLNGSGIKKVKFNFFIAAVIGVGQALAIFPGISRSGTTISFARFFGIKRSDAVRFSFLMLVPVIIGSFVFELYRSSSIIFENDIGVIQNLATGFLSSYLTGLFAIKFIVYLTRKKNLNVFAIYCICLAAAVFIFFMIKKFI</sequence>
<comment type="subcellular location">
    <subcellularLocation>
        <location evidence="1">Cell membrane</location>
        <topology evidence="1">Multi-pass membrane protein</topology>
    </subcellularLocation>
</comment>
<evidence type="ECO:0000256" key="13">
    <source>
        <dbReference type="SAM" id="Phobius"/>
    </source>
</evidence>
<evidence type="ECO:0000256" key="12">
    <source>
        <dbReference type="SAM" id="MobiDB-lite"/>
    </source>
</evidence>
<accession>X1ASC4</accession>
<comment type="catalytic activity">
    <reaction evidence="11">
        <text>di-trans,octa-cis-undecaprenyl diphosphate + H2O = di-trans,octa-cis-undecaprenyl phosphate + phosphate + H(+)</text>
        <dbReference type="Rhea" id="RHEA:28094"/>
        <dbReference type="ChEBI" id="CHEBI:15377"/>
        <dbReference type="ChEBI" id="CHEBI:15378"/>
        <dbReference type="ChEBI" id="CHEBI:43474"/>
        <dbReference type="ChEBI" id="CHEBI:58405"/>
        <dbReference type="ChEBI" id="CHEBI:60392"/>
        <dbReference type="EC" id="3.6.1.27"/>
    </reaction>
</comment>
<evidence type="ECO:0000256" key="2">
    <source>
        <dbReference type="ARBA" id="ARBA00010621"/>
    </source>
</evidence>
<evidence type="ECO:0000256" key="11">
    <source>
        <dbReference type="ARBA" id="ARBA00047594"/>
    </source>
</evidence>
<evidence type="ECO:0000256" key="4">
    <source>
        <dbReference type="ARBA" id="ARBA00021581"/>
    </source>
</evidence>
<feature type="transmembrane region" description="Helical" evidence="13">
    <location>
        <begin position="152"/>
        <end position="172"/>
    </location>
</feature>
<feature type="transmembrane region" description="Helical" evidence="13">
    <location>
        <begin position="85"/>
        <end position="101"/>
    </location>
</feature>
<dbReference type="EMBL" id="BART01018454">
    <property type="protein sequence ID" value="GAG75188.1"/>
    <property type="molecule type" value="Genomic_DNA"/>
</dbReference>
<organism evidence="14">
    <name type="scientific">marine sediment metagenome</name>
    <dbReference type="NCBI Taxonomy" id="412755"/>
    <lineage>
        <taxon>unclassified sequences</taxon>
        <taxon>metagenomes</taxon>
        <taxon>ecological metagenomes</taxon>
    </lineage>
</organism>
<feature type="compositionally biased region" description="Low complexity" evidence="12">
    <location>
        <begin position="117"/>
        <end position="128"/>
    </location>
</feature>
<feature type="transmembrane region" description="Helical" evidence="13">
    <location>
        <begin position="192"/>
        <end position="213"/>
    </location>
</feature>
<dbReference type="EC" id="3.6.1.27" evidence="3"/>
<feature type="transmembrane region" description="Helical" evidence="13">
    <location>
        <begin position="55"/>
        <end position="73"/>
    </location>
</feature>
<evidence type="ECO:0000256" key="6">
    <source>
        <dbReference type="ARBA" id="ARBA00022692"/>
    </source>
</evidence>
<keyword evidence="5" id="KW-1003">Cell membrane</keyword>
<protein>
    <recommendedName>
        <fullName evidence="4">Undecaprenyl-diphosphatase</fullName>
        <ecNumber evidence="3">3.6.1.27</ecNumber>
    </recommendedName>
    <alternativeName>
        <fullName evidence="10">Undecaprenyl pyrophosphate phosphatase</fullName>
    </alternativeName>
</protein>
<comment type="caution">
    <text evidence="14">The sequence shown here is derived from an EMBL/GenBank/DDBJ whole genome shotgun (WGS) entry which is preliminary data.</text>
</comment>
<feature type="transmembrane region" description="Helical" evidence="13">
    <location>
        <begin position="257"/>
        <end position="277"/>
    </location>
</feature>
<dbReference type="GO" id="GO:0005886">
    <property type="term" value="C:plasma membrane"/>
    <property type="evidence" value="ECO:0007669"/>
    <property type="project" value="UniProtKB-SubCell"/>
</dbReference>
<evidence type="ECO:0000256" key="9">
    <source>
        <dbReference type="ARBA" id="ARBA00023136"/>
    </source>
</evidence>
<comment type="similarity">
    <text evidence="2">Belongs to the UppP family.</text>
</comment>
<gene>
    <name evidence="14" type="ORF">S01H4_34834</name>
</gene>
<feature type="region of interest" description="Disordered" evidence="12">
    <location>
        <begin position="111"/>
        <end position="131"/>
    </location>
</feature>
<keyword evidence="6 13" id="KW-0812">Transmembrane</keyword>
<proteinExistence type="inferred from homology"/>
<dbReference type="PANTHER" id="PTHR30622">
    <property type="entry name" value="UNDECAPRENYL-DIPHOSPHATASE"/>
    <property type="match status" value="1"/>
</dbReference>
<dbReference type="PANTHER" id="PTHR30622:SF2">
    <property type="entry name" value="UNDECAPRENYL-DIPHOSPHATASE"/>
    <property type="match status" value="1"/>
</dbReference>
<dbReference type="GO" id="GO:0050380">
    <property type="term" value="F:undecaprenyl-diphosphatase activity"/>
    <property type="evidence" value="ECO:0007669"/>
    <property type="project" value="UniProtKB-EC"/>
</dbReference>
<dbReference type="AlphaFoldDB" id="X1ASC4"/>
<keyword evidence="9 13" id="KW-0472">Membrane</keyword>
<keyword evidence="8 13" id="KW-1133">Transmembrane helix</keyword>
<reference evidence="14" key="1">
    <citation type="journal article" date="2014" name="Front. Microbiol.">
        <title>High frequency of phylogenetically diverse reductive dehalogenase-homologous genes in deep subseafloor sedimentary metagenomes.</title>
        <authorList>
            <person name="Kawai M."/>
            <person name="Futagami T."/>
            <person name="Toyoda A."/>
            <person name="Takaki Y."/>
            <person name="Nishi S."/>
            <person name="Hori S."/>
            <person name="Arai W."/>
            <person name="Tsubouchi T."/>
            <person name="Morono Y."/>
            <person name="Uchiyama I."/>
            <person name="Ito T."/>
            <person name="Fujiyama A."/>
            <person name="Inagaki F."/>
            <person name="Takami H."/>
        </authorList>
    </citation>
    <scope>NUCLEOTIDE SEQUENCE</scope>
    <source>
        <strain evidence="14">Expedition CK06-06</strain>
    </source>
</reference>
<evidence type="ECO:0000256" key="3">
    <source>
        <dbReference type="ARBA" id="ARBA00012374"/>
    </source>
</evidence>
<evidence type="ECO:0000313" key="14">
    <source>
        <dbReference type="EMBL" id="GAG75188.1"/>
    </source>
</evidence>
<feature type="transmembrane region" description="Helical" evidence="13">
    <location>
        <begin position="6"/>
        <end position="28"/>
    </location>
</feature>
<keyword evidence="7" id="KW-0378">Hydrolase</keyword>
<feature type="non-terminal residue" evidence="14">
    <location>
        <position position="1"/>
    </location>
</feature>
<dbReference type="InterPro" id="IPR003824">
    <property type="entry name" value="UppP"/>
</dbReference>
<dbReference type="Pfam" id="PF02673">
    <property type="entry name" value="BacA"/>
    <property type="match status" value="1"/>
</dbReference>
<feature type="transmembrane region" description="Helical" evidence="13">
    <location>
        <begin position="225"/>
        <end position="251"/>
    </location>
</feature>
<name>X1ASC4_9ZZZZ</name>
<evidence type="ECO:0000256" key="7">
    <source>
        <dbReference type="ARBA" id="ARBA00022801"/>
    </source>
</evidence>
<evidence type="ECO:0000256" key="10">
    <source>
        <dbReference type="ARBA" id="ARBA00032707"/>
    </source>
</evidence>